<organism evidence="1 3">
    <name type="scientific">Neospora caninum (strain Liverpool)</name>
    <dbReference type="NCBI Taxonomy" id="572307"/>
    <lineage>
        <taxon>Eukaryota</taxon>
        <taxon>Sar</taxon>
        <taxon>Alveolata</taxon>
        <taxon>Apicomplexa</taxon>
        <taxon>Conoidasida</taxon>
        <taxon>Coccidia</taxon>
        <taxon>Eucoccidiorida</taxon>
        <taxon>Eimeriorina</taxon>
        <taxon>Sarcocystidae</taxon>
        <taxon>Neospora</taxon>
    </lineage>
</organism>
<dbReference type="GeneID" id="13441857"/>
<reference evidence="3" key="3">
    <citation type="journal article" date="2012" name="PLoS Pathog.">
        <title>Comparative genomics of the apicomplexan parasites Toxoplasma gondii and Neospora caninum: Coccidia differing in host range and transmission strategy.</title>
        <authorList>
            <person name="Reid A.J."/>
            <person name="Vermont S.J."/>
            <person name="Cotton J.A."/>
            <person name="Harris D."/>
            <person name="Hill-Cawthorne G.A."/>
            <person name="Konen-Waisman S."/>
            <person name="Latham S.M."/>
            <person name="Mourier T."/>
            <person name="Norton R."/>
            <person name="Quail M.A."/>
            <person name="Sanders M."/>
            <person name="Shanmugam D."/>
            <person name="Sohal A."/>
            <person name="Wasmuth J.D."/>
            <person name="Brunk B."/>
            <person name="Grigg M.E."/>
            <person name="Howard J.C."/>
            <person name="Parkinson J."/>
            <person name="Roos D.S."/>
            <person name="Trees A.J."/>
            <person name="Berriman M."/>
            <person name="Pain A."/>
            <person name="Wastling J.M."/>
        </authorList>
    </citation>
    <scope>NUCLEOTIDE SEQUENCE [LARGE SCALE GENOMIC DNA]</scope>
    <source>
        <strain evidence="3">Liverpool</strain>
    </source>
</reference>
<dbReference type="RefSeq" id="XP_003880856.1">
    <property type="nucleotide sequence ID" value="XM_003880807.1"/>
</dbReference>
<dbReference type="InParanoid" id="F0VAW5"/>
<dbReference type="AlphaFoldDB" id="F0VAW5"/>
<protein>
    <submittedName>
        <fullName evidence="1">Uncharacterized protein</fullName>
    </submittedName>
</protein>
<accession>F0VAW5</accession>
<keyword evidence="3" id="KW-1185">Reference proteome</keyword>
<dbReference type="VEuPathDB" id="ToxoDB:NCLIV_038975"/>
<evidence type="ECO:0000313" key="1">
    <source>
        <dbReference type="EMBL" id="CBZ50823.1"/>
    </source>
</evidence>
<evidence type="ECO:0000313" key="3">
    <source>
        <dbReference type="Proteomes" id="UP000007494"/>
    </source>
</evidence>
<dbReference type="EMBL" id="FR823385">
    <property type="protein sequence ID" value="CBZ50823.1"/>
    <property type="molecule type" value="Genomic_DNA"/>
</dbReference>
<reference evidence="2" key="4">
    <citation type="journal article" date="2015" name="PLoS ONE">
        <title>Comprehensive Evaluation of Toxoplasma gondii VEG and Neospora caninum LIV Genomes with Tachyzoite Stage Transcriptome and Proteome Defines Novel Transcript Features.</title>
        <authorList>
            <person name="Ramaprasad A."/>
            <person name="Mourier T."/>
            <person name="Naeem R."/>
            <person name="Malas T.B."/>
            <person name="Moussa E."/>
            <person name="Panigrahi A."/>
            <person name="Vermont S.J."/>
            <person name="Otto T.D."/>
            <person name="Wastling J."/>
            <person name="Pain A."/>
        </authorList>
    </citation>
    <scope>NUCLEOTIDE SEQUENCE</scope>
    <source>
        <strain evidence="2">Liverpool</strain>
    </source>
</reference>
<dbReference type="OrthoDB" id="331162at2759"/>
<dbReference type="Proteomes" id="UP000007494">
    <property type="component" value="Chromosome IX"/>
</dbReference>
<sequence>MAKRLGRLLSDIFIIKPTGFTSWITYASVTYLGYVWYVDGRCPFLPSKESDRQSPLPQDAEQLVQDPAEERLIRELGLQRMEKARLYSRQSRQREEGHRSRGEDVLINGLGILNRRKETRDTQKLHFYLGRKT</sequence>
<reference evidence="1" key="2">
    <citation type="submission" date="2011-03" db="EMBL/GenBank/DDBJ databases">
        <title>Comparative genomics and transcriptomics of Neospora caninum and Toxoplasma gondii.</title>
        <authorList>
            <person name="Reid A.J."/>
            <person name="Sohal A."/>
            <person name="Harris D."/>
            <person name="Quail M."/>
            <person name="Sanders M."/>
            <person name="Berriman M."/>
            <person name="Wastling J.M."/>
            <person name="Pain A."/>
        </authorList>
    </citation>
    <scope>NUCLEOTIDE SEQUENCE</scope>
    <source>
        <strain evidence="1">Liverpool</strain>
    </source>
</reference>
<dbReference type="eggNOG" id="ENOG502R0KJ">
    <property type="taxonomic scope" value="Eukaryota"/>
</dbReference>
<name>F0VAW5_NEOCL</name>
<evidence type="ECO:0000313" key="2">
    <source>
        <dbReference type="EMBL" id="CEL68124.1"/>
    </source>
</evidence>
<reference evidence="1" key="1">
    <citation type="submission" date="2011-02" db="EMBL/GenBank/DDBJ databases">
        <authorList>
            <person name="Aslett M."/>
        </authorList>
    </citation>
    <scope>NUCLEOTIDE SEQUENCE</scope>
    <source>
        <strain evidence="1">Liverpool</strain>
    </source>
</reference>
<proteinExistence type="predicted"/>
<gene>
    <name evidence="2" type="ORF">BN1204_038975_1</name>
    <name evidence="1" type="ORF">NCLIV_038975</name>
</gene>
<dbReference type="EMBL" id="LN714484">
    <property type="protein sequence ID" value="CEL68124.1"/>
    <property type="molecule type" value="Genomic_DNA"/>
</dbReference>